<sequence>IGGLKALYHFSPLEAETIVELVKKEKGTILLGTPTFFMNYLRRIPRENFASIRLAIAGAEKLRTRVAKAFNEAFGFTPLEGYGCSELSPVAMINLPDIREATRDQIGNKPGTVGHPIPGVAVKVVNPESREELAPGIMGLLLVKGPNVMNGYLKMPEKTAEVVWDGWYSTGDLATLDKDGFVTLHDRLARFSKIAGEMVPHGAVEDAIQKVLDEIEAICVVSSIADDRKGERLIVLHTKELDSKSLVKMLADSGLPNLWIPRSEDFFLVQNIPVLGSGKLDLQGIKKLAEELASTKQ</sequence>
<gene>
    <name evidence="2" type="ORF">GYA55_13925</name>
</gene>
<organism evidence="2 3">
    <name type="scientific">SAR324 cluster bacterium</name>
    <dbReference type="NCBI Taxonomy" id="2024889"/>
    <lineage>
        <taxon>Bacteria</taxon>
        <taxon>Deltaproteobacteria</taxon>
        <taxon>SAR324 cluster</taxon>
    </lineage>
</organism>
<feature type="non-terminal residue" evidence="2">
    <location>
        <position position="1"/>
    </location>
</feature>
<dbReference type="GO" id="GO:0016878">
    <property type="term" value="F:acid-thiol ligase activity"/>
    <property type="evidence" value="ECO:0007669"/>
    <property type="project" value="UniProtKB-ARBA"/>
</dbReference>
<evidence type="ECO:0000313" key="2">
    <source>
        <dbReference type="EMBL" id="NMC64257.1"/>
    </source>
</evidence>
<dbReference type="InterPro" id="IPR050237">
    <property type="entry name" value="ATP-dep_AMP-bd_enzyme"/>
</dbReference>
<feature type="domain" description="AMP-dependent synthetase/ligase" evidence="1">
    <location>
        <begin position="10"/>
        <end position="153"/>
    </location>
</feature>
<dbReference type="Pfam" id="PF00501">
    <property type="entry name" value="AMP-binding"/>
    <property type="match status" value="1"/>
</dbReference>
<reference evidence="2 3" key="1">
    <citation type="journal article" date="2020" name="Biotechnol. Biofuels">
        <title>New insights from the biogas microbiome by comprehensive genome-resolved metagenomics of nearly 1600 species originating from multiple anaerobic digesters.</title>
        <authorList>
            <person name="Campanaro S."/>
            <person name="Treu L."/>
            <person name="Rodriguez-R L.M."/>
            <person name="Kovalovszki A."/>
            <person name="Ziels R.M."/>
            <person name="Maus I."/>
            <person name="Zhu X."/>
            <person name="Kougias P.G."/>
            <person name="Basile A."/>
            <person name="Luo G."/>
            <person name="Schluter A."/>
            <person name="Konstantinidis K.T."/>
            <person name="Angelidaki I."/>
        </authorList>
    </citation>
    <scope>NUCLEOTIDE SEQUENCE [LARGE SCALE GENOMIC DNA]</scope>
    <source>
        <strain evidence="2">AS27yjCOA_65</strain>
    </source>
</reference>
<proteinExistence type="predicted"/>
<dbReference type="InterPro" id="IPR045851">
    <property type="entry name" value="AMP-bd_C_sf"/>
</dbReference>
<dbReference type="SUPFAM" id="SSF56801">
    <property type="entry name" value="Acetyl-CoA synthetase-like"/>
    <property type="match status" value="1"/>
</dbReference>
<dbReference type="PANTHER" id="PTHR43767">
    <property type="entry name" value="LONG-CHAIN-FATTY-ACID--COA LIGASE"/>
    <property type="match status" value="1"/>
</dbReference>
<dbReference type="Gene3D" id="3.40.50.12780">
    <property type="entry name" value="N-terminal domain of ligase-like"/>
    <property type="match status" value="1"/>
</dbReference>
<comment type="caution">
    <text evidence="2">The sequence shown here is derived from an EMBL/GenBank/DDBJ whole genome shotgun (WGS) entry which is preliminary data.</text>
</comment>
<dbReference type="InterPro" id="IPR042099">
    <property type="entry name" value="ANL_N_sf"/>
</dbReference>
<dbReference type="Proteomes" id="UP000524246">
    <property type="component" value="Unassembled WGS sequence"/>
</dbReference>
<dbReference type="EMBL" id="JAAZON010000632">
    <property type="protein sequence ID" value="NMC64257.1"/>
    <property type="molecule type" value="Genomic_DNA"/>
</dbReference>
<protein>
    <submittedName>
        <fullName evidence="2">AMP-binding protein</fullName>
    </submittedName>
</protein>
<dbReference type="AlphaFoldDB" id="A0A7X9ILH6"/>
<dbReference type="InterPro" id="IPR000873">
    <property type="entry name" value="AMP-dep_synth/lig_dom"/>
</dbReference>
<evidence type="ECO:0000313" key="3">
    <source>
        <dbReference type="Proteomes" id="UP000524246"/>
    </source>
</evidence>
<name>A0A7X9ILH6_9DELT</name>
<dbReference type="Gene3D" id="3.30.300.30">
    <property type="match status" value="1"/>
</dbReference>
<evidence type="ECO:0000259" key="1">
    <source>
        <dbReference type="Pfam" id="PF00501"/>
    </source>
</evidence>
<dbReference type="PANTHER" id="PTHR43767:SF1">
    <property type="entry name" value="NONRIBOSOMAL PEPTIDE SYNTHASE PES1 (EUROFUNG)-RELATED"/>
    <property type="match status" value="1"/>
</dbReference>
<accession>A0A7X9ILH6</accession>